<keyword evidence="2" id="KW-0472">Membrane</keyword>
<dbReference type="OrthoDB" id="5284712at2759"/>
<keyword evidence="4" id="KW-1185">Reference proteome</keyword>
<keyword evidence="2" id="KW-0812">Transmembrane</keyword>
<evidence type="ECO:0000256" key="1">
    <source>
        <dbReference type="SAM" id="MobiDB-lite"/>
    </source>
</evidence>
<feature type="region of interest" description="Disordered" evidence="1">
    <location>
        <begin position="143"/>
        <end position="227"/>
    </location>
</feature>
<evidence type="ECO:0000313" key="3">
    <source>
        <dbReference type="EMBL" id="KFA62147.1"/>
    </source>
</evidence>
<sequence>MTPRWERTRRFAEPHAMLTVDALFTVIWLSAFATQAAYNTAGYCGQACSVSAAIVGLGVVIFILFGVTTFISGYTMQYYNFHGTLPGYDARKIGGGGDNIDPDKAAFSMAPHEEEAYQRVNADENEASGSGYGGGGSASAYDTGYGNANPYSHDDDDPNRYGSLPPRTTNTMFDNDTEYNPGVNQGLYAAPAPSEPYASQVSYGGRQSPYDDGPAQFPAGDYDRVHR</sequence>
<evidence type="ECO:0000256" key="2">
    <source>
        <dbReference type="SAM" id="Phobius"/>
    </source>
</evidence>
<dbReference type="OMA" id="WYFALCW"/>
<proteinExistence type="predicted"/>
<evidence type="ECO:0000313" key="4">
    <source>
        <dbReference type="Proteomes" id="UP000028524"/>
    </source>
</evidence>
<dbReference type="PANTHER" id="PTHR37451:SF3">
    <property type="entry name" value="MARVEL DOMAIN-CONTAINING PROTEIN"/>
    <property type="match status" value="1"/>
</dbReference>
<feature type="compositionally biased region" description="Low complexity" evidence="1">
    <location>
        <begin position="188"/>
        <end position="199"/>
    </location>
</feature>
<evidence type="ECO:0008006" key="5">
    <source>
        <dbReference type="Google" id="ProtNLM"/>
    </source>
</evidence>
<dbReference type="InParanoid" id="A0A084QDW2"/>
<reference evidence="3 4" key="1">
    <citation type="journal article" date="2014" name="BMC Genomics">
        <title>Comparative genome sequencing reveals chemotype-specific gene clusters in the toxigenic black mold Stachybotrys.</title>
        <authorList>
            <person name="Semeiks J."/>
            <person name="Borek D."/>
            <person name="Otwinowski Z."/>
            <person name="Grishin N.V."/>
        </authorList>
    </citation>
    <scope>NUCLEOTIDE SEQUENCE [LARGE SCALE GENOMIC DNA]</scope>
    <source>
        <strain evidence="3 4">IBT 40285</strain>
    </source>
</reference>
<keyword evidence="2" id="KW-1133">Transmembrane helix</keyword>
<feature type="transmembrane region" description="Helical" evidence="2">
    <location>
        <begin position="20"/>
        <end position="38"/>
    </location>
</feature>
<protein>
    <recommendedName>
        <fullName evidence="5">MARVEL domain-containing protein</fullName>
    </recommendedName>
</protein>
<dbReference type="HOGENOM" id="CLU_063111_1_0_1"/>
<dbReference type="Proteomes" id="UP000028524">
    <property type="component" value="Unassembled WGS sequence"/>
</dbReference>
<dbReference type="EMBL" id="KL660812">
    <property type="protein sequence ID" value="KFA62147.1"/>
    <property type="molecule type" value="Genomic_DNA"/>
</dbReference>
<dbReference type="STRING" id="1283841.A0A084QDW2"/>
<name>A0A084QDW2_STAC4</name>
<dbReference type="AlphaFoldDB" id="A0A084QDW2"/>
<feature type="transmembrane region" description="Helical" evidence="2">
    <location>
        <begin position="50"/>
        <end position="71"/>
    </location>
</feature>
<organism evidence="3 4">
    <name type="scientific">Stachybotrys chlorohalonatus (strain IBT 40285)</name>
    <dbReference type="NCBI Taxonomy" id="1283841"/>
    <lineage>
        <taxon>Eukaryota</taxon>
        <taxon>Fungi</taxon>
        <taxon>Dikarya</taxon>
        <taxon>Ascomycota</taxon>
        <taxon>Pezizomycotina</taxon>
        <taxon>Sordariomycetes</taxon>
        <taxon>Hypocreomycetidae</taxon>
        <taxon>Hypocreales</taxon>
        <taxon>Stachybotryaceae</taxon>
        <taxon>Stachybotrys</taxon>
    </lineage>
</organism>
<dbReference type="PANTHER" id="PTHR37451">
    <property type="entry name" value="MARVEL DOMAIN"/>
    <property type="match status" value="1"/>
</dbReference>
<accession>A0A084QDW2</accession>
<gene>
    <name evidence="3" type="ORF">S40285_01654</name>
</gene>